<comment type="caution">
    <text evidence="2">The sequence shown here is derived from an EMBL/GenBank/DDBJ whole genome shotgun (WGS) entry which is preliminary data.</text>
</comment>
<evidence type="ECO:0008006" key="4">
    <source>
        <dbReference type="Google" id="ProtNLM"/>
    </source>
</evidence>
<reference evidence="2 3" key="1">
    <citation type="submission" date="2011-09" db="EMBL/GenBank/DDBJ databases">
        <title>The draft genome of Fischerella sp. JSC-11.</title>
        <authorList>
            <consortium name="US DOE Joint Genome Institute (JGI-PGF)"/>
            <person name="Lucas S."/>
            <person name="Han J."/>
            <person name="Lapidus A."/>
            <person name="Cheng J.-F."/>
            <person name="Goodwin L."/>
            <person name="Pitluck S."/>
            <person name="Peters L."/>
            <person name="Land M.L."/>
            <person name="Hauser L."/>
            <person name="Sarkisova S."/>
            <person name="Bryant D.A."/>
            <person name="Brown I."/>
            <person name="Woyke T.J."/>
        </authorList>
    </citation>
    <scope>NUCLEOTIDE SEQUENCE [LARGE SCALE GENOMIC DNA]</scope>
    <source>
        <strain evidence="2 3">JSC-11</strain>
    </source>
</reference>
<feature type="signal peptide" evidence="1">
    <location>
        <begin position="1"/>
        <end position="17"/>
    </location>
</feature>
<keyword evidence="3" id="KW-1185">Reference proteome</keyword>
<gene>
    <name evidence="2" type="ORF">FJSC11DRAFT_2075</name>
</gene>
<evidence type="ECO:0000313" key="3">
    <source>
        <dbReference type="Proteomes" id="UP000004344"/>
    </source>
</evidence>
<protein>
    <recommendedName>
        <fullName evidence="4">Secreted protein</fullName>
    </recommendedName>
</protein>
<evidence type="ECO:0000313" key="2">
    <source>
        <dbReference type="EMBL" id="EHC13811.1"/>
    </source>
</evidence>
<evidence type="ECO:0000256" key="1">
    <source>
        <dbReference type="SAM" id="SignalP"/>
    </source>
</evidence>
<feature type="chain" id="PRO_5003488841" description="Secreted protein" evidence="1">
    <location>
        <begin position="18"/>
        <end position="122"/>
    </location>
</feature>
<accession>G6FT78</accession>
<dbReference type="Proteomes" id="UP000004344">
    <property type="component" value="Unassembled WGS sequence"/>
</dbReference>
<keyword evidence="1" id="KW-0732">Signal</keyword>
<proteinExistence type="predicted"/>
<sequence>MNRKLALSLLSSPALFASMLSMVMMTQPARANQTVNSTGSRVSCVESPHSATHRLVCTRVSNTPTPLPKPEMKLAHKNNPSDIIEMNFTEEESDTAIALFGCDCPSCLNALRQMRGQPPMSV</sequence>
<dbReference type="EMBL" id="AGIZ01000006">
    <property type="protein sequence ID" value="EHC13811.1"/>
    <property type="molecule type" value="Genomic_DNA"/>
</dbReference>
<organism evidence="2 3">
    <name type="scientific">Fischerella thermalis JSC-11</name>
    <dbReference type="NCBI Taxonomy" id="741277"/>
    <lineage>
        <taxon>Bacteria</taxon>
        <taxon>Bacillati</taxon>
        <taxon>Cyanobacteriota</taxon>
        <taxon>Cyanophyceae</taxon>
        <taxon>Nostocales</taxon>
        <taxon>Hapalosiphonaceae</taxon>
        <taxon>Fischerella</taxon>
    </lineage>
</organism>
<name>G6FT78_9CYAN</name>
<dbReference type="AlphaFoldDB" id="G6FT78"/>